<keyword evidence="1" id="KW-0812">Transmembrane</keyword>
<accession>A0A7S0WQ29</accession>
<sequence length="159" mass="17014">MLMFVLIIILVMMAVMVVMVTIMVMTVAENVNLPHTVLPGDFPARVVDLFDPLVNMMTVVAMVVMFVVVVVIAVICHEVSGWCRRLGGELNPGLLKVGLAAGPAAHPRLMSVAGEAPVINDRTIRSGAKKLGPRLLRVAFVAGNDDQSFAPLLGLRICA</sequence>
<protein>
    <submittedName>
        <fullName evidence="2">Uncharacterized protein</fullName>
    </submittedName>
</protein>
<name>A0A7S0WQ29_9CHLO</name>
<reference evidence="2" key="1">
    <citation type="submission" date="2021-01" db="EMBL/GenBank/DDBJ databases">
        <authorList>
            <person name="Corre E."/>
            <person name="Pelletier E."/>
            <person name="Niang G."/>
            <person name="Scheremetjew M."/>
            <person name="Finn R."/>
            <person name="Kale V."/>
            <person name="Holt S."/>
            <person name="Cochrane G."/>
            <person name="Meng A."/>
            <person name="Brown T."/>
            <person name="Cohen L."/>
        </authorList>
    </citation>
    <scope>NUCLEOTIDE SEQUENCE</scope>
    <source>
        <strain evidence="2">CCMP722</strain>
    </source>
</reference>
<keyword evidence="1" id="KW-0472">Membrane</keyword>
<organism evidence="2">
    <name type="scientific">Pyramimonas obovata</name>
    <dbReference type="NCBI Taxonomy" id="1411642"/>
    <lineage>
        <taxon>Eukaryota</taxon>
        <taxon>Viridiplantae</taxon>
        <taxon>Chlorophyta</taxon>
        <taxon>Pyramimonadophyceae</taxon>
        <taxon>Pyramimonadales</taxon>
        <taxon>Pyramimonadaceae</taxon>
        <taxon>Pyramimonas</taxon>
        <taxon>Pyramimonas incertae sedis</taxon>
    </lineage>
</organism>
<gene>
    <name evidence="2" type="ORF">POBO1169_LOCUS13601</name>
</gene>
<dbReference type="AlphaFoldDB" id="A0A7S0WQ29"/>
<feature type="transmembrane region" description="Helical" evidence="1">
    <location>
        <begin position="53"/>
        <end position="76"/>
    </location>
</feature>
<evidence type="ECO:0000256" key="1">
    <source>
        <dbReference type="SAM" id="Phobius"/>
    </source>
</evidence>
<dbReference type="EMBL" id="HBFA01026756">
    <property type="protein sequence ID" value="CAD8677406.1"/>
    <property type="molecule type" value="Transcribed_RNA"/>
</dbReference>
<evidence type="ECO:0000313" key="2">
    <source>
        <dbReference type="EMBL" id="CAD8677406.1"/>
    </source>
</evidence>
<proteinExistence type="predicted"/>
<feature type="transmembrane region" description="Helical" evidence="1">
    <location>
        <begin position="7"/>
        <end position="28"/>
    </location>
</feature>
<keyword evidence="1" id="KW-1133">Transmembrane helix</keyword>